<dbReference type="Proteomes" id="UP000218209">
    <property type="component" value="Unassembled WGS sequence"/>
</dbReference>
<gene>
    <name evidence="18" type="ORF">BU14_0031s0086</name>
</gene>
<dbReference type="GO" id="GO:0003827">
    <property type="term" value="F:alpha-1,3-mannosylglycoprotein 2-beta-N-acetylglucosaminyltransferase activity"/>
    <property type="evidence" value="ECO:0007669"/>
    <property type="project" value="UniProtKB-EC"/>
</dbReference>
<dbReference type="EC" id="2.4.1.101" evidence="14"/>
<reference evidence="18 19" key="1">
    <citation type="submission" date="2017-03" db="EMBL/GenBank/DDBJ databases">
        <title>WGS assembly of Porphyra umbilicalis.</title>
        <authorList>
            <person name="Brawley S.H."/>
            <person name="Blouin N.A."/>
            <person name="Ficko-Blean E."/>
            <person name="Wheeler G.L."/>
            <person name="Lohr M."/>
            <person name="Goodson H.V."/>
            <person name="Jenkins J.W."/>
            <person name="Blaby-Haas C.E."/>
            <person name="Helliwell K.E."/>
            <person name="Chan C."/>
            <person name="Marriage T."/>
            <person name="Bhattacharya D."/>
            <person name="Klein A.S."/>
            <person name="Badis Y."/>
            <person name="Brodie J."/>
            <person name="Cao Y."/>
            <person name="Collen J."/>
            <person name="Dittami S.M."/>
            <person name="Gachon C.M."/>
            <person name="Green B.R."/>
            <person name="Karpowicz S."/>
            <person name="Kim J.W."/>
            <person name="Kudahl U."/>
            <person name="Lin S."/>
            <person name="Michel G."/>
            <person name="Mittag M."/>
            <person name="Olson B.J."/>
            <person name="Pangilinan J."/>
            <person name="Peng Y."/>
            <person name="Qiu H."/>
            <person name="Shu S."/>
            <person name="Singer J.T."/>
            <person name="Smith A.G."/>
            <person name="Sprecher B.N."/>
            <person name="Wagner V."/>
            <person name="Wang W."/>
            <person name="Wang Z.-Y."/>
            <person name="Yan J."/>
            <person name="Yarish C."/>
            <person name="Zoeuner-Riek S."/>
            <person name="Zhuang Y."/>
            <person name="Zou Y."/>
            <person name="Lindquist E.A."/>
            <person name="Grimwood J."/>
            <person name="Barry K."/>
            <person name="Rokhsar D.S."/>
            <person name="Schmutz J."/>
            <person name="Stiller J.W."/>
            <person name="Grossman A.R."/>
            <person name="Prochnik S.E."/>
        </authorList>
    </citation>
    <scope>NUCLEOTIDE SEQUENCE [LARGE SCALE GENOMIC DNA]</scope>
    <source>
        <strain evidence="18">4086291</strain>
    </source>
</reference>
<keyword evidence="19" id="KW-1185">Reference proteome</keyword>
<comment type="pathway">
    <text evidence="3">Protein modification; protein glycosylation.</text>
</comment>
<dbReference type="PANTHER" id="PTHR10468:SF0">
    <property type="entry name" value="ALPHA-1,3-MANNOSYL-GLYCOPROTEIN 2-BETA-N-ACETYLGLUCOSAMINYLTRANSFERASE"/>
    <property type="match status" value="1"/>
</dbReference>
<feature type="region of interest" description="Disordered" evidence="17">
    <location>
        <begin position="140"/>
        <end position="159"/>
    </location>
</feature>
<keyword evidence="8" id="KW-0479">Metal-binding</keyword>
<evidence type="ECO:0000256" key="12">
    <source>
        <dbReference type="ARBA" id="ARBA00023136"/>
    </source>
</evidence>
<proteinExistence type="inferred from homology"/>
<keyword evidence="5" id="KW-0328">Glycosyltransferase</keyword>
<evidence type="ECO:0000256" key="10">
    <source>
        <dbReference type="ARBA" id="ARBA00022989"/>
    </source>
</evidence>
<evidence type="ECO:0000256" key="6">
    <source>
        <dbReference type="ARBA" id="ARBA00022679"/>
    </source>
</evidence>
<comment type="cofactor">
    <cofactor evidence="1">
        <name>Mn(2+)</name>
        <dbReference type="ChEBI" id="CHEBI:29035"/>
    </cofactor>
</comment>
<name>A0A1X6PJN5_PORUM</name>
<evidence type="ECO:0000256" key="5">
    <source>
        <dbReference type="ARBA" id="ARBA00022676"/>
    </source>
</evidence>
<evidence type="ECO:0000313" key="18">
    <source>
        <dbReference type="EMBL" id="OSX80918.1"/>
    </source>
</evidence>
<keyword evidence="10" id="KW-1133">Transmembrane helix</keyword>
<keyword evidence="12" id="KW-0472">Membrane</keyword>
<protein>
    <recommendedName>
        <fullName evidence="14">alpha-1,3-mannosyl-glycoprotein 2-beta-N-acetylglucosaminyltransferase</fullName>
        <ecNumber evidence="14">2.4.1.101</ecNumber>
    </recommendedName>
    <alternativeName>
        <fullName evidence="15">N-glycosyl-oligosaccharide-glycoprotein N-acetylglucosaminyltransferase I</fullName>
    </alternativeName>
</protein>
<dbReference type="Gene3D" id="3.90.550.10">
    <property type="entry name" value="Spore Coat Polysaccharide Biosynthesis Protein SpsA, Chain A"/>
    <property type="match status" value="1"/>
</dbReference>
<dbReference type="AlphaFoldDB" id="A0A1X6PJN5"/>
<evidence type="ECO:0000256" key="2">
    <source>
        <dbReference type="ARBA" id="ARBA00004323"/>
    </source>
</evidence>
<evidence type="ECO:0000256" key="11">
    <source>
        <dbReference type="ARBA" id="ARBA00023034"/>
    </source>
</evidence>
<evidence type="ECO:0000256" key="3">
    <source>
        <dbReference type="ARBA" id="ARBA00004922"/>
    </source>
</evidence>
<comment type="catalytic activity">
    <reaction evidence="16">
        <text>N(4)-(alpha-D-Man-(1-&gt;3)-[alpha-D-Man-(1-&gt;3)-[alpha-D-Man-(1-&gt;6)]-alpha-D-Man-(1-&gt;6)]-beta-D-Man-(1-&gt;4)-beta-D-GlcNAc-(1-&gt;4)-beta-D-GlcNAc)-L-asparaginyl-[protein] (N-glucan mannose isomer 5A1,2) + UDP-N-acetyl-alpha-D-glucosamine = N(4)-{beta-D-GlcNAc-(1-&gt;2)-alpha-D-Man-(1-&gt;3)-[alpha-D-Man-(1-&gt;3)-[alpha-D-Man-(1-&gt;6)]-alpha-D-Man-(1-&gt;6)]-beta-D-Man-(1-&gt;4)-beta-D-GlcNAc-(1-&gt;4)-beta-D-GlcNAc}-L-asparaginyl-[protein] + UDP + H(+)</text>
        <dbReference type="Rhea" id="RHEA:11456"/>
        <dbReference type="Rhea" id="RHEA-COMP:14367"/>
        <dbReference type="Rhea" id="RHEA-COMP:14368"/>
        <dbReference type="ChEBI" id="CHEBI:15378"/>
        <dbReference type="ChEBI" id="CHEBI:57705"/>
        <dbReference type="ChEBI" id="CHEBI:58223"/>
        <dbReference type="ChEBI" id="CHEBI:59087"/>
        <dbReference type="ChEBI" id="CHEBI:60625"/>
        <dbReference type="EC" id="2.4.1.101"/>
    </reaction>
</comment>
<comment type="subcellular location">
    <subcellularLocation>
        <location evidence="2">Golgi apparatus membrane</location>
        <topology evidence="2">Single-pass type II membrane protein</topology>
    </subcellularLocation>
</comment>
<accession>A0A1X6PJN5</accession>
<evidence type="ECO:0000256" key="14">
    <source>
        <dbReference type="ARBA" id="ARBA00038949"/>
    </source>
</evidence>
<sequence length="631" mass="63251">MGTSLAAQRRLLTLPLPVSPSLSSPLFSYSPASPHCVGRVRLVLAALVAVLALPLAAATAAAATAAATPPATATPAALVPGDTCKRYVPSRWLLSSPPWAPPTCPWRTGGRPAVPLAAAVDEATAADAAAAAAVVSSRRTADTNGSHVGGGGRGGSNAPPPLRPVVIILTHTAVANLRRTLMALARTPAADRAPYTFVVSVDVGGGIAPVRRLDGSGSGGTGNGAGYTHAVLLEDDLEVAPDFFAYFSATLPLLDGDASLFCVSAWNDNGYPPWAADESARTRTDFFPGLGWGVARRAWAGPLRASWGTLAAPDGRAAAAAPPPSARRPWALTPAAVAAAAAATTGWDHWLRLPRQWAGRECVVPAAPRVVHFGGAGSANVGAPQARLLSRMGVATRRPVAYSDAARLTRAAADADGAAAVAAATRVSAAVAVAAVAAEVGAGSPRPPPRTLLVLYRREAFARAVARPLGIFPSPRGGRRGVIRLTTGRLTLLLADVRGCPYLRPPERVAPRADAWATVAARGEACAAACAVTGAPAGRPAPATAAGAGGGRCDASAAAWLNDCTVLAALTGCGGCGVETGADLPAAVVGDDGHALATAGLCLVVPEGGGGGCGGHFAHTRRACACVPRGA</sequence>
<dbReference type="UniPathway" id="UPA00378"/>
<evidence type="ECO:0000256" key="9">
    <source>
        <dbReference type="ARBA" id="ARBA00022968"/>
    </source>
</evidence>
<dbReference type="InterPro" id="IPR052261">
    <property type="entry name" value="Glycosyltransferase_13"/>
</dbReference>
<keyword evidence="13" id="KW-0464">Manganese</keyword>
<dbReference type="GO" id="GO:0046872">
    <property type="term" value="F:metal ion binding"/>
    <property type="evidence" value="ECO:0007669"/>
    <property type="project" value="UniProtKB-KW"/>
</dbReference>
<comment type="similarity">
    <text evidence="4">Belongs to the glycosyltransferase 13 family.</text>
</comment>
<keyword evidence="7" id="KW-0812">Transmembrane</keyword>
<dbReference type="SUPFAM" id="SSF53448">
    <property type="entry name" value="Nucleotide-diphospho-sugar transferases"/>
    <property type="match status" value="1"/>
</dbReference>
<evidence type="ECO:0000256" key="16">
    <source>
        <dbReference type="ARBA" id="ARBA00049421"/>
    </source>
</evidence>
<evidence type="ECO:0000256" key="15">
    <source>
        <dbReference type="ARBA" id="ARBA00041712"/>
    </source>
</evidence>
<dbReference type="InterPro" id="IPR004139">
    <property type="entry name" value="Glyco_trans_13"/>
</dbReference>
<keyword evidence="9" id="KW-0735">Signal-anchor</keyword>
<dbReference type="GO" id="GO:0000139">
    <property type="term" value="C:Golgi membrane"/>
    <property type="evidence" value="ECO:0007669"/>
    <property type="project" value="UniProtKB-SubCell"/>
</dbReference>
<evidence type="ECO:0000256" key="17">
    <source>
        <dbReference type="SAM" id="MobiDB-lite"/>
    </source>
</evidence>
<keyword evidence="11" id="KW-0333">Golgi apparatus</keyword>
<evidence type="ECO:0000256" key="7">
    <source>
        <dbReference type="ARBA" id="ARBA00022692"/>
    </source>
</evidence>
<evidence type="ECO:0000256" key="4">
    <source>
        <dbReference type="ARBA" id="ARBA00006492"/>
    </source>
</evidence>
<keyword evidence="6" id="KW-0808">Transferase</keyword>
<dbReference type="InterPro" id="IPR029044">
    <property type="entry name" value="Nucleotide-diphossugar_trans"/>
</dbReference>
<evidence type="ECO:0000313" key="19">
    <source>
        <dbReference type="Proteomes" id="UP000218209"/>
    </source>
</evidence>
<dbReference type="EMBL" id="KV918767">
    <property type="protein sequence ID" value="OSX80918.1"/>
    <property type="molecule type" value="Genomic_DNA"/>
</dbReference>
<evidence type="ECO:0000256" key="8">
    <source>
        <dbReference type="ARBA" id="ARBA00022723"/>
    </source>
</evidence>
<evidence type="ECO:0000256" key="1">
    <source>
        <dbReference type="ARBA" id="ARBA00001936"/>
    </source>
</evidence>
<dbReference type="PANTHER" id="PTHR10468">
    <property type="entry name" value="PROTEIN O-LINKED-MANNOSE BETA-1,2-N-ACETYLGLUCOSAMINYLTRANSFERASE 1/ALPHA-1,3-MANNOSYL-GLYCOPROTEIN 2-BETA-N-ACETYLGLUCOSAMINYLTRANSFERASE"/>
    <property type="match status" value="1"/>
</dbReference>
<organism evidence="18 19">
    <name type="scientific">Porphyra umbilicalis</name>
    <name type="common">Purple laver</name>
    <name type="synonym">Red alga</name>
    <dbReference type="NCBI Taxonomy" id="2786"/>
    <lineage>
        <taxon>Eukaryota</taxon>
        <taxon>Rhodophyta</taxon>
        <taxon>Bangiophyceae</taxon>
        <taxon>Bangiales</taxon>
        <taxon>Bangiaceae</taxon>
        <taxon>Porphyra</taxon>
    </lineage>
</organism>
<dbReference type="OrthoDB" id="4270at2759"/>
<dbReference type="Pfam" id="PF03071">
    <property type="entry name" value="GNT-I"/>
    <property type="match status" value="1"/>
</dbReference>
<evidence type="ECO:0000256" key="13">
    <source>
        <dbReference type="ARBA" id="ARBA00023211"/>
    </source>
</evidence>